<feature type="transmembrane region" description="Helical" evidence="1">
    <location>
        <begin position="57"/>
        <end position="77"/>
    </location>
</feature>
<evidence type="ECO:0000256" key="1">
    <source>
        <dbReference type="SAM" id="Phobius"/>
    </source>
</evidence>
<keyword evidence="1" id="KW-0812">Transmembrane</keyword>
<gene>
    <name evidence="2" type="ORF">HT657_02680</name>
    <name evidence="3" type="ORF">HT672_02415</name>
</gene>
<protein>
    <submittedName>
        <fullName evidence="3">DUF3262 family protein</fullName>
    </submittedName>
</protein>
<dbReference type="InterPro" id="IPR021676">
    <property type="entry name" value="DUF3262"/>
</dbReference>
<feature type="transmembrane region" description="Helical" evidence="1">
    <location>
        <begin position="24"/>
        <end position="45"/>
    </location>
</feature>
<dbReference type="EMBL" id="JABULY010000001">
    <property type="protein sequence ID" value="MBV6531062.1"/>
    <property type="molecule type" value="Genomic_DNA"/>
</dbReference>
<evidence type="ECO:0000313" key="4">
    <source>
        <dbReference type="Proteomes" id="UP000732858"/>
    </source>
</evidence>
<proteinExistence type="predicted"/>
<dbReference type="EMBL" id="JABUMC010000003">
    <property type="protein sequence ID" value="MBV6546154.1"/>
    <property type="molecule type" value="Genomic_DNA"/>
</dbReference>
<sequence>MSIAKTTEAFNIGSNSNATDVSNLVVAGVFAFLFLVCAYILLKLFEEVKSGNLKLNKFLMICVRVFCFICILSYFLLH</sequence>
<name>A0A949T3Y4_9PAST</name>
<keyword evidence="5" id="KW-1185">Reference proteome</keyword>
<keyword evidence="1" id="KW-1133">Transmembrane helix</keyword>
<keyword evidence="1" id="KW-0472">Membrane</keyword>
<dbReference type="GeneID" id="97128782"/>
<dbReference type="Proteomes" id="UP000732858">
    <property type="component" value="Unassembled WGS sequence"/>
</dbReference>
<evidence type="ECO:0000313" key="5">
    <source>
        <dbReference type="Proteomes" id="UP001196379"/>
    </source>
</evidence>
<evidence type="ECO:0000313" key="3">
    <source>
        <dbReference type="EMBL" id="MBV6546154.1"/>
    </source>
</evidence>
<dbReference type="RefSeq" id="WP_157402544.1">
    <property type="nucleotide sequence ID" value="NZ_JABULY010000001.1"/>
</dbReference>
<dbReference type="Pfam" id="PF11660">
    <property type="entry name" value="DUF3262"/>
    <property type="match status" value="1"/>
</dbReference>
<dbReference type="Proteomes" id="UP001196379">
    <property type="component" value="Unassembled WGS sequence"/>
</dbReference>
<evidence type="ECO:0000313" key="2">
    <source>
        <dbReference type="EMBL" id="MBV6531062.1"/>
    </source>
</evidence>
<dbReference type="AlphaFoldDB" id="A0A949T3Y4"/>
<comment type="caution">
    <text evidence="3">The sequence shown here is derived from an EMBL/GenBank/DDBJ whole genome shotgun (WGS) entry which is preliminary data.</text>
</comment>
<accession>A0A949T3Y4</accession>
<organism evidence="3 4">
    <name type="scientific">Ursidibacter maritimus</name>
    <dbReference type="NCBI Taxonomy" id="1331689"/>
    <lineage>
        <taxon>Bacteria</taxon>
        <taxon>Pseudomonadati</taxon>
        <taxon>Pseudomonadota</taxon>
        <taxon>Gammaproteobacteria</taxon>
        <taxon>Pasteurellales</taxon>
        <taxon>Pasteurellaceae</taxon>
        <taxon>Ursidibacter</taxon>
    </lineage>
</organism>
<reference evidence="3 5" key="1">
    <citation type="journal article" date="2021" name="Mol. Ecol.">
        <title>Polar bear-adapted Ursidibacter maritimus are remarkably conserved after generations in captivity.</title>
        <authorList>
            <person name="Espinosa-Gongora C."/>
            <person name="Hansen M.J."/>
            <person name="Bertelsen M.F."/>
            <person name="Bojesen A.M."/>
        </authorList>
    </citation>
    <scope>NUCLEOTIDE SEQUENCE</scope>
    <source>
        <strain evidence="3">Pb43105x</strain>
        <strain evidence="2 5">Pb43106</strain>
    </source>
</reference>